<evidence type="ECO:0000313" key="2">
    <source>
        <dbReference type="EMBL" id="PAP78495.1"/>
    </source>
</evidence>
<dbReference type="RefSeq" id="WP_095512173.1">
    <property type="nucleotide sequence ID" value="NZ_MQWD01000001.1"/>
</dbReference>
<evidence type="ECO:0000256" key="1">
    <source>
        <dbReference type="SAM" id="SignalP"/>
    </source>
</evidence>
<evidence type="ECO:0000313" key="3">
    <source>
        <dbReference type="Proteomes" id="UP000216339"/>
    </source>
</evidence>
<dbReference type="InterPro" id="IPR021457">
    <property type="entry name" value="DUF3108"/>
</dbReference>
<reference evidence="2 3" key="1">
    <citation type="submission" date="2016-11" db="EMBL/GenBank/DDBJ databases">
        <title>Study of marine rhodopsin-containing bacteria.</title>
        <authorList>
            <person name="Yoshizawa S."/>
            <person name="Kumagai Y."/>
            <person name="Kogure K."/>
        </authorList>
    </citation>
    <scope>NUCLEOTIDE SEQUENCE [LARGE SCALE GENOMIC DNA]</scope>
    <source>
        <strain evidence="2 3">SAORIC-28</strain>
    </source>
</reference>
<accession>A0A271J6B1</accession>
<dbReference type="AlphaFoldDB" id="A0A271J6B1"/>
<gene>
    <name evidence="2" type="ORF">BSZ37_19730</name>
</gene>
<feature type="signal peptide" evidence="1">
    <location>
        <begin position="1"/>
        <end position="18"/>
    </location>
</feature>
<keyword evidence="1" id="KW-0732">Signal</keyword>
<dbReference type="Proteomes" id="UP000216339">
    <property type="component" value="Unassembled WGS sequence"/>
</dbReference>
<keyword evidence="3" id="KW-1185">Reference proteome</keyword>
<sequence length="467" mass="49677">MRLLTLAALAFFAAPLFAQEPVTLRPGHPDLMTADLTLGDETVSVAATGARRRDLGTLTTTVQKNDDTVTLSTDADIPQAGQVYDVSSTFAWPSLRPISRERTSRGSSGTTTYDGATVTGSFASGDDFAALPFDITLRQEPFQPEVLPLIVRSLPFAEGYTAVVPTFTSESRVRDYTLSVTGMEEVTPTGGQPVMAWAVEQTGSGTRPPRPQTYYVDPATRTIVQTTTQATGDALIVSEPVTEESLAALEAEAATPAVELRPGLDRLETDVLMSRSQDFVIRVVEPVQQEAGTLTWSAEVDQAAGTITGRLVQDISIAGQRIEQTTVAAYPSLAPVSGSTTANTNTVEVTYGDGAATVVVNGETEEVPFDAPVFDGALLFEIVRALPYEEGYRGEIHMLAPGQGVVAVPISVGAPTEIDGQTAWPVETGGGPGTAFVFYVAPETREFVRIEQEPQPGVLIHVEPVEE</sequence>
<feature type="chain" id="PRO_5012605677" evidence="1">
    <location>
        <begin position="19"/>
        <end position="467"/>
    </location>
</feature>
<proteinExistence type="predicted"/>
<organism evidence="2 3">
    <name type="scientific">Rubrivirga marina</name>
    <dbReference type="NCBI Taxonomy" id="1196024"/>
    <lineage>
        <taxon>Bacteria</taxon>
        <taxon>Pseudomonadati</taxon>
        <taxon>Rhodothermota</taxon>
        <taxon>Rhodothermia</taxon>
        <taxon>Rhodothermales</taxon>
        <taxon>Rubricoccaceae</taxon>
        <taxon>Rubrivirga</taxon>
    </lineage>
</organism>
<dbReference type="EMBL" id="MQWD01000001">
    <property type="protein sequence ID" value="PAP78495.1"/>
    <property type="molecule type" value="Genomic_DNA"/>
</dbReference>
<protein>
    <submittedName>
        <fullName evidence="2">Uncharacterized protein</fullName>
    </submittedName>
</protein>
<dbReference type="Pfam" id="PF11306">
    <property type="entry name" value="DUF3108"/>
    <property type="match status" value="2"/>
</dbReference>
<dbReference type="OrthoDB" id="756873at2"/>
<comment type="caution">
    <text evidence="2">The sequence shown here is derived from an EMBL/GenBank/DDBJ whole genome shotgun (WGS) entry which is preliminary data.</text>
</comment>
<name>A0A271J6B1_9BACT</name>